<dbReference type="SUPFAM" id="SSF56112">
    <property type="entry name" value="Protein kinase-like (PK-like)"/>
    <property type="match status" value="1"/>
</dbReference>
<organism evidence="1 2">
    <name type="scientific">Nocardioides lianchengensis</name>
    <dbReference type="NCBI Taxonomy" id="1045774"/>
    <lineage>
        <taxon>Bacteria</taxon>
        <taxon>Bacillati</taxon>
        <taxon>Actinomycetota</taxon>
        <taxon>Actinomycetes</taxon>
        <taxon>Propionibacteriales</taxon>
        <taxon>Nocardioidaceae</taxon>
        <taxon>Nocardioides</taxon>
    </lineage>
</organism>
<dbReference type="EMBL" id="FMZM01000010">
    <property type="protein sequence ID" value="SDD70777.1"/>
    <property type="molecule type" value="Genomic_DNA"/>
</dbReference>
<proteinExistence type="predicted"/>
<name>A0A1G6X032_9ACTN</name>
<protein>
    <recommendedName>
        <fullName evidence="3">Phosphotransferase enzyme family protein</fullName>
    </recommendedName>
</protein>
<reference evidence="1 2" key="1">
    <citation type="submission" date="2016-10" db="EMBL/GenBank/DDBJ databases">
        <authorList>
            <person name="de Groot N.N."/>
        </authorList>
    </citation>
    <scope>NUCLEOTIDE SEQUENCE [LARGE SCALE GENOMIC DNA]</scope>
    <source>
        <strain evidence="1 2">CGMCC 4.6858</strain>
    </source>
</reference>
<dbReference type="Proteomes" id="UP000199034">
    <property type="component" value="Unassembled WGS sequence"/>
</dbReference>
<dbReference type="OrthoDB" id="2570531at2"/>
<dbReference type="RefSeq" id="WP_090859357.1">
    <property type="nucleotide sequence ID" value="NZ_FMZM01000010.1"/>
</dbReference>
<keyword evidence="2" id="KW-1185">Reference proteome</keyword>
<gene>
    <name evidence="1" type="ORF">SAMN05421872_110100</name>
</gene>
<dbReference type="STRING" id="1045774.SAMN05421872_110100"/>
<evidence type="ECO:0000313" key="2">
    <source>
        <dbReference type="Proteomes" id="UP000199034"/>
    </source>
</evidence>
<sequence>MIATTVPFGRTARRLEWAHLPPHVRALVERECGSAVVEATSQGGGFTPGFASVLRCEDGSRHFVKAASTKAQRAFALSYREEARKLGALPPEAPAPRLMWLHDRDDWVVLGIEHVEAATPRRPWRVGDVEGAAAMLESLAATLTPAPPALDLTPVADDLADWPAAWDHVRLTRPDLTHLDDAAGLAAGFAAVGAGDTVVHTDVRDDNLLLAADGRVVLCDWNWPVLGAAWLDTVLLMVGPRGDGLDVDALLARLPLTRDVPADHVDAFLALLTGYFWKQGDERVPPASPYLRDFQRWQGDVVWDWLAERRGWHDPA</sequence>
<accession>A0A1G6X032</accession>
<dbReference type="AlphaFoldDB" id="A0A1G6X032"/>
<evidence type="ECO:0000313" key="1">
    <source>
        <dbReference type="EMBL" id="SDD70777.1"/>
    </source>
</evidence>
<dbReference type="InterPro" id="IPR011009">
    <property type="entry name" value="Kinase-like_dom_sf"/>
</dbReference>
<evidence type="ECO:0008006" key="3">
    <source>
        <dbReference type="Google" id="ProtNLM"/>
    </source>
</evidence>